<dbReference type="OrthoDB" id="9780250at2"/>
<evidence type="ECO:0000313" key="1">
    <source>
        <dbReference type="EMBL" id="RAV14890.1"/>
    </source>
</evidence>
<protein>
    <submittedName>
        <fullName evidence="1">Uncharacterized protein</fullName>
    </submittedName>
</protein>
<dbReference type="EMBL" id="QMFB01000025">
    <property type="protein sequence ID" value="RAV14890.1"/>
    <property type="molecule type" value="Genomic_DNA"/>
</dbReference>
<gene>
    <name evidence="1" type="ORF">DQG23_31155</name>
</gene>
<reference evidence="1 2" key="1">
    <citation type="journal article" date="2009" name="Int. J. Syst. Evol. Microbiol.">
        <title>Paenibacillus contaminans sp. nov., isolated from a contaminated laboratory plate.</title>
        <authorList>
            <person name="Chou J.H."/>
            <person name="Lee J.H."/>
            <person name="Lin M.C."/>
            <person name="Chang P.S."/>
            <person name="Arun A.B."/>
            <person name="Young C.C."/>
            <person name="Chen W.M."/>
        </authorList>
    </citation>
    <scope>NUCLEOTIDE SEQUENCE [LARGE SCALE GENOMIC DNA]</scope>
    <source>
        <strain evidence="1 2">CKOBP-6</strain>
    </source>
</reference>
<evidence type="ECO:0000313" key="2">
    <source>
        <dbReference type="Proteomes" id="UP000250369"/>
    </source>
</evidence>
<dbReference type="AlphaFoldDB" id="A0A329M526"/>
<sequence>MMRIAIAAPRVFIEKNETNVVRDERLRMEPNRPTHEQLEAYWIQFRSAYRRLVPLGEEYNIQLLIELKKVAFNGCANQGHVPDLAGDEQNHIKALLSAAVEQVVGDAN</sequence>
<dbReference type="Proteomes" id="UP000250369">
    <property type="component" value="Unassembled WGS sequence"/>
</dbReference>
<dbReference type="RefSeq" id="WP_113034935.1">
    <property type="nucleotide sequence ID" value="NZ_QMFB01000025.1"/>
</dbReference>
<keyword evidence="2" id="KW-1185">Reference proteome</keyword>
<name>A0A329M526_9BACL</name>
<proteinExistence type="predicted"/>
<organism evidence="1 2">
    <name type="scientific">Paenibacillus contaminans</name>
    <dbReference type="NCBI Taxonomy" id="450362"/>
    <lineage>
        <taxon>Bacteria</taxon>
        <taxon>Bacillati</taxon>
        <taxon>Bacillota</taxon>
        <taxon>Bacilli</taxon>
        <taxon>Bacillales</taxon>
        <taxon>Paenibacillaceae</taxon>
        <taxon>Paenibacillus</taxon>
    </lineage>
</organism>
<comment type="caution">
    <text evidence="1">The sequence shown here is derived from an EMBL/GenBank/DDBJ whole genome shotgun (WGS) entry which is preliminary data.</text>
</comment>
<accession>A0A329M526</accession>